<dbReference type="CDD" id="cd05233">
    <property type="entry name" value="SDR_c"/>
    <property type="match status" value="1"/>
</dbReference>
<dbReference type="EMBL" id="JAKREW010000021">
    <property type="protein sequence ID" value="MCG7507194.1"/>
    <property type="molecule type" value="Genomic_DNA"/>
</dbReference>
<evidence type="ECO:0000256" key="1">
    <source>
        <dbReference type="ARBA" id="ARBA00006484"/>
    </source>
</evidence>
<evidence type="ECO:0000259" key="3">
    <source>
        <dbReference type="SMART" id="SM00822"/>
    </source>
</evidence>
<organism evidence="4 5">
    <name type="scientific">Mesorhizobium retamae</name>
    <dbReference type="NCBI Taxonomy" id="2912854"/>
    <lineage>
        <taxon>Bacteria</taxon>
        <taxon>Pseudomonadati</taxon>
        <taxon>Pseudomonadota</taxon>
        <taxon>Alphaproteobacteria</taxon>
        <taxon>Hyphomicrobiales</taxon>
        <taxon>Phyllobacteriaceae</taxon>
        <taxon>Mesorhizobium</taxon>
    </lineage>
</organism>
<dbReference type="PRINTS" id="PR00080">
    <property type="entry name" value="SDRFAMILY"/>
</dbReference>
<dbReference type="InterPro" id="IPR020904">
    <property type="entry name" value="Sc_DH/Rdtase_CS"/>
</dbReference>
<dbReference type="PANTHER" id="PTHR42760:SF133">
    <property type="entry name" value="3-OXOACYL-[ACYL-CARRIER-PROTEIN] REDUCTASE"/>
    <property type="match status" value="1"/>
</dbReference>
<dbReference type="Pfam" id="PF13561">
    <property type="entry name" value="adh_short_C2"/>
    <property type="match status" value="1"/>
</dbReference>
<dbReference type="PANTHER" id="PTHR42760">
    <property type="entry name" value="SHORT-CHAIN DEHYDROGENASES/REDUCTASES FAMILY MEMBER"/>
    <property type="match status" value="1"/>
</dbReference>
<protein>
    <submittedName>
        <fullName evidence="4">SDR family oxidoreductase</fullName>
    </submittedName>
</protein>
<evidence type="ECO:0000313" key="5">
    <source>
        <dbReference type="Proteomes" id="UP001201701"/>
    </source>
</evidence>
<dbReference type="InterPro" id="IPR036291">
    <property type="entry name" value="NAD(P)-bd_dom_sf"/>
</dbReference>
<dbReference type="RefSeq" id="WP_239368105.1">
    <property type="nucleotide sequence ID" value="NZ_JAKREW010000021.1"/>
</dbReference>
<dbReference type="PRINTS" id="PR00081">
    <property type="entry name" value="GDHRDH"/>
</dbReference>
<proteinExistence type="inferred from homology"/>
<gene>
    <name evidence="4" type="ORF">L4923_19370</name>
</gene>
<dbReference type="Proteomes" id="UP001201701">
    <property type="component" value="Unassembled WGS sequence"/>
</dbReference>
<feature type="domain" description="Ketoreductase" evidence="3">
    <location>
        <begin position="9"/>
        <end position="189"/>
    </location>
</feature>
<sequence length="255" mass="26493">MSNTEFQGKTVVITGAGGGLGSALVTLFAERGARVVGCDQSLDTLSSEAIASRHVFDLTRREEMEAAASAIVARDGVPDLLINNAGWTRAETLMALNAATIERELDLNLTGVMTFADPLTKAMAARGSGSVVFVSSVNAIAHFGNPAYAAAKAGINAYAKALAVELGRSGVRANVVCPGSIRTAAWDHRLEKNPEVLGKLKRLYPLGRIVEAREVAEAVAFLASPRASGITGVVMPVDAGLTAGFLPFIDDILGG</sequence>
<comment type="similarity">
    <text evidence="1">Belongs to the short-chain dehydrogenases/reductases (SDR) family.</text>
</comment>
<keyword evidence="5" id="KW-1185">Reference proteome</keyword>
<dbReference type="PROSITE" id="PS00061">
    <property type="entry name" value="ADH_SHORT"/>
    <property type="match status" value="1"/>
</dbReference>
<dbReference type="SMART" id="SM00822">
    <property type="entry name" value="PKS_KR"/>
    <property type="match status" value="1"/>
</dbReference>
<dbReference type="SUPFAM" id="SSF51735">
    <property type="entry name" value="NAD(P)-binding Rossmann-fold domains"/>
    <property type="match status" value="1"/>
</dbReference>
<reference evidence="4 5" key="1">
    <citation type="submission" date="2022-02" db="EMBL/GenBank/DDBJ databases">
        <title>Draft genome sequence of Mezorhizobium retamae strain IRAMC:0171 isolated from Retama raetam nodules.</title>
        <authorList>
            <person name="Bengaied R."/>
            <person name="Sbissi I."/>
            <person name="Huber K."/>
            <person name="Ghodbane F."/>
            <person name="Nouioui I."/>
            <person name="Tarhouni M."/>
            <person name="Gtari M."/>
        </authorList>
    </citation>
    <scope>NUCLEOTIDE SEQUENCE [LARGE SCALE GENOMIC DNA]</scope>
    <source>
        <strain evidence="4 5">IRAMC:0171</strain>
    </source>
</reference>
<evidence type="ECO:0000313" key="4">
    <source>
        <dbReference type="EMBL" id="MCG7507194.1"/>
    </source>
</evidence>
<dbReference type="Gene3D" id="3.40.50.720">
    <property type="entry name" value="NAD(P)-binding Rossmann-like Domain"/>
    <property type="match status" value="1"/>
</dbReference>
<evidence type="ECO:0000256" key="2">
    <source>
        <dbReference type="ARBA" id="ARBA00023002"/>
    </source>
</evidence>
<comment type="caution">
    <text evidence="4">The sequence shown here is derived from an EMBL/GenBank/DDBJ whole genome shotgun (WGS) entry which is preliminary data.</text>
</comment>
<accession>A0ABS9QKS9</accession>
<dbReference type="InterPro" id="IPR057326">
    <property type="entry name" value="KR_dom"/>
</dbReference>
<keyword evidence="2" id="KW-0560">Oxidoreductase</keyword>
<dbReference type="InterPro" id="IPR002347">
    <property type="entry name" value="SDR_fam"/>
</dbReference>
<name>A0ABS9QKS9_9HYPH</name>